<evidence type="ECO:0000256" key="14">
    <source>
        <dbReference type="RuleBase" id="RU003357"/>
    </source>
</evidence>
<keyword evidence="7" id="KW-0408">Iron</keyword>
<evidence type="ECO:0000256" key="9">
    <source>
        <dbReference type="ARBA" id="ARBA00023077"/>
    </source>
</evidence>
<accession>A0ABT8TBG0</accession>
<evidence type="ECO:0000256" key="3">
    <source>
        <dbReference type="ARBA" id="ARBA00022452"/>
    </source>
</evidence>
<gene>
    <name evidence="18" type="ORF">QWI16_03585</name>
</gene>
<evidence type="ECO:0000256" key="13">
    <source>
        <dbReference type="PROSITE-ProRule" id="PRU10144"/>
    </source>
</evidence>
<dbReference type="PROSITE" id="PS01156">
    <property type="entry name" value="TONB_DEPENDENT_REC_2"/>
    <property type="match status" value="1"/>
</dbReference>
<dbReference type="RefSeq" id="WP_302711369.1">
    <property type="nucleotide sequence ID" value="NZ_JAULRT010000034.1"/>
</dbReference>
<evidence type="ECO:0000259" key="17">
    <source>
        <dbReference type="Pfam" id="PF07715"/>
    </source>
</evidence>
<keyword evidence="4" id="KW-0410">Iron transport</keyword>
<evidence type="ECO:0000256" key="11">
    <source>
        <dbReference type="ARBA" id="ARBA00023237"/>
    </source>
</evidence>
<keyword evidence="6 15" id="KW-0732">Signal</keyword>
<dbReference type="EMBL" id="JAULRT010000034">
    <property type="protein sequence ID" value="MDO3381240.1"/>
    <property type="molecule type" value="Genomic_DNA"/>
</dbReference>
<dbReference type="InterPro" id="IPR010917">
    <property type="entry name" value="TonB_rcpt_CS"/>
</dbReference>
<keyword evidence="11 12" id="KW-0998">Cell outer membrane</keyword>
<dbReference type="PANTHER" id="PTHR32552:SF81">
    <property type="entry name" value="TONB-DEPENDENT OUTER MEMBRANE RECEPTOR"/>
    <property type="match status" value="1"/>
</dbReference>
<keyword evidence="5 12" id="KW-0812">Transmembrane</keyword>
<dbReference type="InterPro" id="IPR039426">
    <property type="entry name" value="TonB-dep_rcpt-like"/>
</dbReference>
<organism evidence="18 19">
    <name type="scientific">Gilvimarinus algae</name>
    <dbReference type="NCBI Taxonomy" id="3058037"/>
    <lineage>
        <taxon>Bacteria</taxon>
        <taxon>Pseudomonadati</taxon>
        <taxon>Pseudomonadota</taxon>
        <taxon>Gammaproteobacteria</taxon>
        <taxon>Cellvibrionales</taxon>
        <taxon>Cellvibrionaceae</taxon>
        <taxon>Gilvimarinus</taxon>
    </lineage>
</organism>
<dbReference type="Proteomes" id="UP001168380">
    <property type="component" value="Unassembled WGS sequence"/>
</dbReference>
<dbReference type="Pfam" id="PF07715">
    <property type="entry name" value="Plug"/>
    <property type="match status" value="1"/>
</dbReference>
<evidence type="ECO:0000256" key="15">
    <source>
        <dbReference type="SAM" id="SignalP"/>
    </source>
</evidence>
<comment type="similarity">
    <text evidence="12 14">Belongs to the TonB-dependent receptor family.</text>
</comment>
<sequence>MKPSNFRLCALALAISAPVYAQQTIEEIRVTADFRAANLNELATSATVIDERTIKSRGAEHLAQILNIAPNVNFSAGASRGRFFQIRGIGERSQFVEPVNPSVGLLVDGIDLTGLGGAATTLDIAQVEILRGPQGTLFGANALAGLINMVSGTPTETFSGEVAATLGDYNTRTTSGVLSGPLSDTVSARLALEQHRSDGYQDNAYLDTDDNARIDEQTARAKLRWQPASDMTLDITGLYVNADNGYDGFSLDNTRSTLSDQPGHDRIETLAGSTRLELGLNDRLKMVGLISHATSDTEYGYDEDWAYPGLCEDFSCVVKDEQGQEVQYYGYNSIDNYQRDIDNTTVDLRLVSSTQAGSLGWVAGVYYRDQAEALYRQQTYLAEDFTSEFSAENTAVYGQLDIPLAAKLTLVTGLRYEERSASYRDSDGANFAPGDDMLGGKVSLEYQASDNSLLYGLISRGYKAGGFNSDSAIPFDDREYQPEFLMNIELGTKFAALDNTLTASLALFYQDRDDIQTKQSFVTTIEGENCPCDFSDYTTNATSGSAYGLETELNWQISDALAVFSSLGLLRSEFDDFISYAHAQADQDTGEPYDLSGHDLPHAPSYQFTLGGEYYFTDQWFARIELEGKDSFYFSSRHEAQSDAYELINARIGYNAEHWQLALWARNLTDEDTQVRGFGSFGNDPRKGYATEPYYQFGEPRVVGLSGEYRF</sequence>
<feature type="signal peptide" evidence="15">
    <location>
        <begin position="1"/>
        <end position="21"/>
    </location>
</feature>
<dbReference type="Gene3D" id="2.40.170.20">
    <property type="entry name" value="TonB-dependent receptor, beta-barrel domain"/>
    <property type="match status" value="1"/>
</dbReference>
<evidence type="ECO:0000256" key="6">
    <source>
        <dbReference type="ARBA" id="ARBA00022729"/>
    </source>
</evidence>
<dbReference type="Pfam" id="PF00593">
    <property type="entry name" value="TonB_dep_Rec_b-barrel"/>
    <property type="match status" value="1"/>
</dbReference>
<keyword evidence="10 12" id="KW-0472">Membrane</keyword>
<evidence type="ECO:0000256" key="8">
    <source>
        <dbReference type="ARBA" id="ARBA00023065"/>
    </source>
</evidence>
<keyword evidence="8" id="KW-0406">Ion transport</keyword>
<dbReference type="SUPFAM" id="SSF56935">
    <property type="entry name" value="Porins"/>
    <property type="match status" value="1"/>
</dbReference>
<proteinExistence type="inferred from homology"/>
<keyword evidence="2 12" id="KW-0813">Transport</keyword>
<dbReference type="InterPro" id="IPR000531">
    <property type="entry name" value="Beta-barrel_TonB"/>
</dbReference>
<evidence type="ECO:0000256" key="7">
    <source>
        <dbReference type="ARBA" id="ARBA00023004"/>
    </source>
</evidence>
<protein>
    <submittedName>
        <fullName evidence="18">TonB-dependent receptor</fullName>
    </submittedName>
</protein>
<dbReference type="InterPro" id="IPR036942">
    <property type="entry name" value="Beta-barrel_TonB_sf"/>
</dbReference>
<feature type="chain" id="PRO_5047532142" evidence="15">
    <location>
        <begin position="22"/>
        <end position="711"/>
    </location>
</feature>
<keyword evidence="9 14" id="KW-0798">TonB box</keyword>
<feature type="domain" description="TonB-dependent receptor-like beta-barrel" evidence="16">
    <location>
        <begin position="326"/>
        <end position="668"/>
    </location>
</feature>
<evidence type="ECO:0000256" key="10">
    <source>
        <dbReference type="ARBA" id="ARBA00023136"/>
    </source>
</evidence>
<evidence type="ECO:0000259" key="16">
    <source>
        <dbReference type="Pfam" id="PF00593"/>
    </source>
</evidence>
<comment type="subcellular location">
    <subcellularLocation>
        <location evidence="1 12">Cell outer membrane</location>
        <topology evidence="1 12">Multi-pass membrane protein</topology>
    </subcellularLocation>
</comment>
<keyword evidence="3 12" id="KW-1134">Transmembrane beta strand</keyword>
<keyword evidence="19" id="KW-1185">Reference proteome</keyword>
<evidence type="ECO:0000256" key="12">
    <source>
        <dbReference type="PROSITE-ProRule" id="PRU01360"/>
    </source>
</evidence>
<evidence type="ECO:0000256" key="1">
    <source>
        <dbReference type="ARBA" id="ARBA00004571"/>
    </source>
</evidence>
<evidence type="ECO:0000256" key="4">
    <source>
        <dbReference type="ARBA" id="ARBA00022496"/>
    </source>
</evidence>
<dbReference type="PANTHER" id="PTHR32552">
    <property type="entry name" value="FERRICHROME IRON RECEPTOR-RELATED"/>
    <property type="match status" value="1"/>
</dbReference>
<feature type="short sequence motif" description="TonB C-terminal box" evidence="13">
    <location>
        <begin position="694"/>
        <end position="711"/>
    </location>
</feature>
<feature type="domain" description="TonB-dependent receptor plug" evidence="17">
    <location>
        <begin position="40"/>
        <end position="145"/>
    </location>
</feature>
<evidence type="ECO:0000256" key="2">
    <source>
        <dbReference type="ARBA" id="ARBA00022448"/>
    </source>
</evidence>
<name>A0ABT8TBG0_9GAMM</name>
<comment type="caution">
    <text evidence="18">The sequence shown here is derived from an EMBL/GenBank/DDBJ whole genome shotgun (WGS) entry which is preliminary data.</text>
</comment>
<evidence type="ECO:0000313" key="18">
    <source>
        <dbReference type="EMBL" id="MDO3381240.1"/>
    </source>
</evidence>
<evidence type="ECO:0000256" key="5">
    <source>
        <dbReference type="ARBA" id="ARBA00022692"/>
    </source>
</evidence>
<reference evidence="18" key="1">
    <citation type="submission" date="2023-07" db="EMBL/GenBank/DDBJ databases">
        <title>Gilvimarinus algae sp. nov., isolated from the surface of Kelp.</title>
        <authorList>
            <person name="Sun Y.Y."/>
            <person name="Gong Y."/>
            <person name="Du Z.J."/>
        </authorList>
    </citation>
    <scope>NUCLEOTIDE SEQUENCE</scope>
    <source>
        <strain evidence="18">SDUM040014</strain>
    </source>
</reference>
<evidence type="ECO:0000313" key="19">
    <source>
        <dbReference type="Proteomes" id="UP001168380"/>
    </source>
</evidence>
<dbReference type="PROSITE" id="PS52016">
    <property type="entry name" value="TONB_DEPENDENT_REC_3"/>
    <property type="match status" value="1"/>
</dbReference>
<keyword evidence="18" id="KW-0675">Receptor</keyword>
<dbReference type="InterPro" id="IPR012910">
    <property type="entry name" value="Plug_dom"/>
</dbReference>